<proteinExistence type="predicted"/>
<protein>
    <submittedName>
        <fullName evidence="1">Uncharacterized protein</fullName>
    </submittedName>
</protein>
<sequence>MIIQASHLNSAFVQQNQGSDQQSGFGSLFGASAQNKQSAQAASTSPQLTIARPAALQASAPVMNDRVDAFGSLMDSYLKGFTDEEGTEKDSTGLVDSLEDTVRWIEEQYGKDAATAAMGMVVQSAASGQSEQAIGDGLLNTLKMIDRNFGVNAGDAAMAKFNSGVNTELNSFFDNGSQEVFHAVSPEQSGEQAGSITSRMFIQTAQVEAADGEKPIDPTEELLEAMQKDLEEQSELQSLSQQLEAELSPEALTAANAGPATVNKALATYAQPAAAPQAHVFSAMA</sequence>
<dbReference type="OrthoDB" id="5450560at2"/>
<dbReference type="AlphaFoldDB" id="A0A6N6N288"/>
<dbReference type="Proteomes" id="UP000438699">
    <property type="component" value="Unassembled WGS sequence"/>
</dbReference>
<evidence type="ECO:0000313" key="1">
    <source>
        <dbReference type="EMBL" id="KAB1441778.1"/>
    </source>
</evidence>
<accession>A0A6N6N288</accession>
<gene>
    <name evidence="1" type="ORF">F8A88_09310</name>
</gene>
<comment type="caution">
    <text evidence="1">The sequence shown here is derived from an EMBL/GenBank/DDBJ whole genome shotgun (WGS) entry which is preliminary data.</text>
</comment>
<dbReference type="RefSeq" id="WP_151150870.1">
    <property type="nucleotide sequence ID" value="NZ_WAIE01000003.1"/>
</dbReference>
<keyword evidence="2" id="KW-1185">Reference proteome</keyword>
<name>A0A6N6N288_9BACT</name>
<evidence type="ECO:0000313" key="2">
    <source>
        <dbReference type="Proteomes" id="UP000438699"/>
    </source>
</evidence>
<dbReference type="EMBL" id="WAIE01000003">
    <property type="protein sequence ID" value="KAB1441778.1"/>
    <property type="molecule type" value="Genomic_DNA"/>
</dbReference>
<reference evidence="1 2" key="1">
    <citation type="journal article" date="2017" name="Int. J. Syst. Evol. Microbiol.">
        <title>Desulfovibrio senegalensis sp. nov., a mesophilic sulfate reducer isolated from marine sediment.</title>
        <authorList>
            <person name="Thioye A."/>
            <person name="Gam Z.B.A."/>
            <person name="Mbengue M."/>
            <person name="Cayol J.L."/>
            <person name="Joseph-Bartoli M."/>
            <person name="Toure-Kane C."/>
            <person name="Labat M."/>
        </authorList>
    </citation>
    <scope>NUCLEOTIDE SEQUENCE [LARGE SCALE GENOMIC DNA]</scope>
    <source>
        <strain evidence="1 2">DSM 101509</strain>
    </source>
</reference>
<organism evidence="1 2">
    <name type="scientific">Pseudodesulfovibrio senegalensis</name>
    <dbReference type="NCBI Taxonomy" id="1721087"/>
    <lineage>
        <taxon>Bacteria</taxon>
        <taxon>Pseudomonadati</taxon>
        <taxon>Thermodesulfobacteriota</taxon>
        <taxon>Desulfovibrionia</taxon>
        <taxon>Desulfovibrionales</taxon>
        <taxon>Desulfovibrionaceae</taxon>
    </lineage>
</organism>